<dbReference type="InterPro" id="IPR011029">
    <property type="entry name" value="DEATH-like_dom_sf"/>
</dbReference>
<comment type="similarity">
    <text evidence="1">Belongs to the NLRP family.</text>
</comment>
<dbReference type="Gene3D" id="1.10.533.10">
    <property type="entry name" value="Death Domain, Fas"/>
    <property type="match status" value="1"/>
</dbReference>
<dbReference type="SMART" id="SM00368">
    <property type="entry name" value="LRR_RI"/>
    <property type="match status" value="7"/>
</dbReference>
<evidence type="ECO:0000256" key="5">
    <source>
        <dbReference type="ARBA" id="ARBA00022840"/>
    </source>
</evidence>
<accession>A0A8C5YDW3</accession>
<dbReference type="PROSITE" id="PS50824">
    <property type="entry name" value="DAPIN"/>
    <property type="match status" value="1"/>
</dbReference>
<dbReference type="Ensembl" id="ENSMICT00000064888.1">
    <property type="protein sequence ID" value="ENSMICP00000049318.1"/>
    <property type="gene ID" value="ENSMICG00000045838.1"/>
</dbReference>
<dbReference type="AlphaFoldDB" id="A0A8C5YDW3"/>
<keyword evidence="9" id="KW-1185">Reference proteome</keyword>
<keyword evidence="3" id="KW-0677">Repeat</keyword>
<dbReference type="Pfam" id="PF17779">
    <property type="entry name" value="WHD_NOD2"/>
    <property type="match status" value="1"/>
</dbReference>
<dbReference type="Pfam" id="PF13516">
    <property type="entry name" value="LRR_6"/>
    <property type="match status" value="3"/>
</dbReference>
<dbReference type="InterPro" id="IPR041075">
    <property type="entry name" value="NOD1/2_WH"/>
</dbReference>
<dbReference type="InterPro" id="IPR004020">
    <property type="entry name" value="DAPIN"/>
</dbReference>
<evidence type="ECO:0000256" key="2">
    <source>
        <dbReference type="ARBA" id="ARBA00022614"/>
    </source>
</evidence>
<keyword evidence="4" id="KW-0547">Nucleotide-binding</keyword>
<organism evidence="8 9">
    <name type="scientific">Microcebus murinus</name>
    <name type="common">Gray mouse lemur</name>
    <name type="synonym">Lemur murinus</name>
    <dbReference type="NCBI Taxonomy" id="30608"/>
    <lineage>
        <taxon>Eukaryota</taxon>
        <taxon>Metazoa</taxon>
        <taxon>Chordata</taxon>
        <taxon>Craniata</taxon>
        <taxon>Vertebrata</taxon>
        <taxon>Euteleostomi</taxon>
        <taxon>Mammalia</taxon>
        <taxon>Eutheria</taxon>
        <taxon>Euarchontoglires</taxon>
        <taxon>Primates</taxon>
        <taxon>Strepsirrhini</taxon>
        <taxon>Lemuriformes</taxon>
        <taxon>Cheirogaleidae</taxon>
        <taxon>Microcebus</taxon>
    </lineage>
</organism>
<feature type="domain" description="Pyrin" evidence="6">
    <location>
        <begin position="1"/>
        <end position="93"/>
    </location>
</feature>
<dbReference type="PANTHER" id="PTHR45690:SF5">
    <property type="entry name" value="NACHT, LRR AND PYD DOMAINS-CONTAINING PROTEIN 11"/>
    <property type="match status" value="1"/>
</dbReference>
<sequence>MAEWDPTDFDLLYYLEKLSDEEFQSFKNHLQQFMQQFGLIQIPSVNLARTQKELSKVLITSYESQHIWNMAYNIFLKLGKHDLCTKINRRQKLNKYFMKKKFQDLSEQGPFSGINYRFYCEVTEDVFYTLELSIDFTASSTGNLNVFLLGDGASGKSMVITTAVLEWTEGEMWRDTISYVVHLSSHEANEMTNCSLIQLIAKDWPNRLAPIGDILSDPEKVLFIFEDLDNIHFDFHMDESLLCSDSRQIVPISILFLSLLRRKMASGSWLLISSRPNCDPSIKTLMGEKDRCVFLELSEDDKEKYFDLFFKDKQKAEAAFAHVLENEILVDLCQVPVLCWIVCTVLKHQMDRGEDIRLSCQTPTDIYAHFLAGALTSEARITTNHHRLFLLNSVCLLAFQGLFQNTLNFCSIDLRNVGLTQEDIFLLQTTKILLQSSRPTSHYKFLHLNIQEFCAAVACLMAATDCSIPSAPENKRKEKRELYNDFSPVITFIFGLLNEKKREVLENAIGRRLPRVAYFGQNLLMLMRHLGNNPILLEHHMPLFYSLFENQKEELVKAIMSFFSEVTVHIHTYTDLMVSLYCLQHCHPLKTLKLCVQYNVENRYPAVKLTPSQMTNLDYWREICCLLHTKENLRELEICSSVLGGISERLLSNALRHPNCQLQTLRLSHFSVDTKFDNLFRSMVRNRNLTFLNMNHMPISLNTFSLLREILSGPTCSIQHLSFVNCHLQASACAEISSILISSRQLKKLTLSHNPVRDDGMEILCDAVLHPDCVLESLTLFHCCLTQHCAFHIANLLVLSRTLKHLDLCVNYLHDNGVQSLAVALSFAECQLQEIELSNCFLTSDICQHIASALIYHNLYLRRLELGHNNIGDAGVVPLCYALQHPNCKLEALGLEKCELTSACCQSLTFVLMSSKTLKTLNLSENNLGNEGARKLAEGLGHPACVLEALGALNAETQRLLMAVRQRNTRLVFLYQPCVIREGRQFSDFHSQPGSMKSNYTWQSVFFKVPRSFASTTGGTAVSGYPL</sequence>
<dbReference type="SMART" id="SM01289">
    <property type="entry name" value="PYRIN"/>
    <property type="match status" value="1"/>
</dbReference>
<dbReference type="GO" id="GO:0005524">
    <property type="term" value="F:ATP binding"/>
    <property type="evidence" value="ECO:0007669"/>
    <property type="project" value="UniProtKB-KW"/>
</dbReference>
<dbReference type="Pfam" id="PF05729">
    <property type="entry name" value="NACHT"/>
    <property type="match status" value="1"/>
</dbReference>
<dbReference type="PROSITE" id="PS50837">
    <property type="entry name" value="NACHT"/>
    <property type="match status" value="1"/>
</dbReference>
<dbReference type="GO" id="GO:0005737">
    <property type="term" value="C:cytoplasm"/>
    <property type="evidence" value="ECO:0007669"/>
    <property type="project" value="TreeGrafter"/>
</dbReference>
<dbReference type="Proteomes" id="UP000694394">
    <property type="component" value="Chromosome 22"/>
</dbReference>
<dbReference type="InterPro" id="IPR032675">
    <property type="entry name" value="LRR_dom_sf"/>
</dbReference>
<dbReference type="Pfam" id="PF17776">
    <property type="entry name" value="NLRC4_HD2"/>
    <property type="match status" value="1"/>
</dbReference>
<dbReference type="SUPFAM" id="SSF52047">
    <property type="entry name" value="RNI-like"/>
    <property type="match status" value="1"/>
</dbReference>
<evidence type="ECO:0000256" key="4">
    <source>
        <dbReference type="ARBA" id="ARBA00022741"/>
    </source>
</evidence>
<reference evidence="8" key="2">
    <citation type="submission" date="2025-08" db="UniProtKB">
        <authorList>
            <consortium name="Ensembl"/>
        </authorList>
    </citation>
    <scope>IDENTIFICATION</scope>
</reference>
<keyword evidence="2" id="KW-0433">Leucine-rich repeat</keyword>
<evidence type="ECO:0000256" key="3">
    <source>
        <dbReference type="ARBA" id="ARBA00022737"/>
    </source>
</evidence>
<gene>
    <name evidence="8" type="primary">NLRP11</name>
</gene>
<evidence type="ECO:0000256" key="1">
    <source>
        <dbReference type="ARBA" id="ARBA00008665"/>
    </source>
</evidence>
<evidence type="ECO:0000259" key="6">
    <source>
        <dbReference type="PROSITE" id="PS50824"/>
    </source>
</evidence>
<dbReference type="GeneTree" id="ENSGT00940000163635"/>
<dbReference type="Pfam" id="PF02758">
    <property type="entry name" value="PYRIN"/>
    <property type="match status" value="1"/>
</dbReference>
<dbReference type="CDD" id="cd08320">
    <property type="entry name" value="Pyrin_NALPs"/>
    <property type="match status" value="1"/>
</dbReference>
<dbReference type="Gene3D" id="3.80.10.10">
    <property type="entry name" value="Ribonuclease Inhibitor"/>
    <property type="match status" value="2"/>
</dbReference>
<dbReference type="EMBL" id="ABDC03026908">
    <property type="status" value="NOT_ANNOTATED_CDS"/>
    <property type="molecule type" value="Genomic_DNA"/>
</dbReference>
<reference evidence="8" key="3">
    <citation type="submission" date="2025-09" db="UniProtKB">
        <authorList>
            <consortium name="Ensembl"/>
        </authorList>
    </citation>
    <scope>IDENTIFICATION</scope>
</reference>
<proteinExistence type="inferred from homology"/>
<protein>
    <submittedName>
        <fullName evidence="8">NLR family pyrin domain containing 11</fullName>
    </submittedName>
</protein>
<evidence type="ECO:0000313" key="9">
    <source>
        <dbReference type="Proteomes" id="UP000694394"/>
    </source>
</evidence>
<dbReference type="InterPro" id="IPR007111">
    <property type="entry name" value="NACHT_NTPase"/>
</dbReference>
<evidence type="ECO:0000259" key="7">
    <source>
        <dbReference type="PROSITE" id="PS50837"/>
    </source>
</evidence>
<name>A0A8C5YDW3_MICMU</name>
<dbReference type="InterPro" id="IPR001611">
    <property type="entry name" value="Leu-rich_rpt"/>
</dbReference>
<dbReference type="GO" id="GO:0050727">
    <property type="term" value="P:regulation of inflammatory response"/>
    <property type="evidence" value="ECO:0007669"/>
    <property type="project" value="TreeGrafter"/>
</dbReference>
<evidence type="ECO:0000313" key="8">
    <source>
        <dbReference type="Ensembl" id="ENSMICP00000049318.1"/>
    </source>
</evidence>
<dbReference type="InterPro" id="IPR050637">
    <property type="entry name" value="NLRP_innate_immun_reg"/>
</dbReference>
<dbReference type="InterPro" id="IPR041267">
    <property type="entry name" value="NLRP_HD2"/>
</dbReference>
<keyword evidence="5" id="KW-0067">ATP-binding</keyword>
<reference evidence="8" key="1">
    <citation type="submission" date="2016-12" db="EMBL/GenBank/DDBJ databases">
        <title>Mouse lemur reference genome and diversity panel.</title>
        <authorList>
            <person name="Harris R."/>
            <person name="Larsen P."/>
            <person name="Liu Y."/>
            <person name="Hughes D.S."/>
            <person name="Murali S."/>
            <person name="Raveendran M."/>
            <person name="Korchina V."/>
            <person name="Wang M."/>
            <person name="Jhangiani S."/>
            <person name="Bandaranaike D."/>
            <person name="Bellair M."/>
            <person name="Blankenburg K."/>
            <person name="Chao H."/>
            <person name="Dahdouli M."/>
            <person name="Dinh H."/>
            <person name="Doddapaneni H."/>
            <person name="English A."/>
            <person name="Firestine M."/>
            <person name="Gnanaolivu R."/>
            <person name="Gross S."/>
            <person name="Hernandez B."/>
            <person name="Javaid M."/>
            <person name="Jayaseelan J."/>
            <person name="Jones J."/>
            <person name="Khan Z."/>
            <person name="Kovar C."/>
            <person name="Kurapati P."/>
            <person name="Le B."/>
            <person name="Lee S."/>
            <person name="Li M."/>
            <person name="Mathew T."/>
            <person name="Narasimhan A."/>
            <person name="Ngo D."/>
            <person name="Nguyen L."/>
            <person name="Okwuonu G."/>
            <person name="Ongeri F."/>
            <person name="Osuji N."/>
            <person name="Pu L.-L."/>
            <person name="Puazo M."/>
            <person name="Quiroz J."/>
            <person name="Raj R."/>
            <person name="Rajbhandari K."/>
            <person name="Reid J.G."/>
            <person name="Santibanez J."/>
            <person name="Sexton D."/>
            <person name="Skinner E."/>
            <person name="Vee V."/>
            <person name="Weissenberger G."/>
            <person name="Wu Y."/>
            <person name="Xin Y."/>
            <person name="Han Y."/>
            <person name="Campbell C."/>
            <person name="Brown A."/>
            <person name="Sullivan B."/>
            <person name="Shelton J."/>
            <person name="Brown S."/>
            <person name="Dudchenko O."/>
            <person name="Machol I."/>
            <person name="Durand N."/>
            <person name="Shamim M."/>
            <person name="Lieberman A."/>
            <person name="Muzny D.M."/>
            <person name="Richards S."/>
            <person name="Yoder A."/>
            <person name="Worley K.C."/>
            <person name="Rogers J."/>
            <person name="Gibbs R.A."/>
        </authorList>
    </citation>
    <scope>NUCLEOTIDE SEQUENCE [LARGE SCALE GENOMIC DNA]</scope>
</reference>
<dbReference type="SUPFAM" id="SSF47986">
    <property type="entry name" value="DEATH domain"/>
    <property type="match status" value="1"/>
</dbReference>
<dbReference type="PANTHER" id="PTHR45690">
    <property type="entry name" value="NACHT, LRR AND PYD DOMAINS-CONTAINING PROTEIN 12"/>
    <property type="match status" value="1"/>
</dbReference>
<feature type="domain" description="NACHT" evidence="7">
    <location>
        <begin position="144"/>
        <end position="343"/>
    </location>
</feature>